<accession>A0SZ31</accession>
<dbReference type="InterPro" id="IPR025639">
    <property type="entry name" value="DruA"/>
</dbReference>
<reference evidence="1" key="1">
    <citation type="journal article" date="2010" name="DNA Cell Biol.">
        <title>Psychrotrophic strain of Janthinobacterium lividum from a cold Alaskan soil produces prodigiosin.</title>
        <authorList>
            <person name="Schloss P.D."/>
            <person name="Allen H.K."/>
            <person name="Klimowicz A.K."/>
            <person name="Mlot C."/>
            <person name="Gross J."/>
            <person name="Savengsuksa S."/>
            <person name="McEllin J."/>
            <person name="Clardy J."/>
            <person name="Ruess R.W."/>
            <person name="Handelsman J."/>
        </authorList>
    </citation>
    <scope>NUCLEOTIDE SEQUENCE</scope>
    <source>
        <strain evidence="1">BP01</strain>
    </source>
</reference>
<evidence type="ECO:0000313" key="1">
    <source>
        <dbReference type="EMBL" id="ABK64081.1"/>
    </source>
</evidence>
<dbReference type="Pfam" id="PF14236">
    <property type="entry name" value="DruA"/>
    <property type="match status" value="1"/>
</dbReference>
<name>A0SZ31_9BURK</name>
<proteinExistence type="predicted"/>
<dbReference type="AlphaFoldDB" id="A0SZ31"/>
<dbReference type="EMBL" id="EF063591">
    <property type="protein sequence ID" value="ABK64081.1"/>
    <property type="molecule type" value="Genomic_DNA"/>
</dbReference>
<protein>
    <submittedName>
        <fullName evidence="1">Uncharacterized protein</fullName>
    </submittedName>
</protein>
<organism evidence="1">
    <name type="scientific">Janthinobacterium lividum</name>
    <dbReference type="NCBI Taxonomy" id="29581"/>
    <lineage>
        <taxon>Bacteria</taxon>
        <taxon>Pseudomonadati</taxon>
        <taxon>Pseudomonadota</taxon>
        <taxon>Betaproteobacteria</taxon>
        <taxon>Burkholderiales</taxon>
        <taxon>Oxalobacteraceae</taxon>
        <taxon>Janthinobacterium</taxon>
    </lineage>
</organism>
<sequence length="140" mass="15601">MLTPMELNMGAVIQINPRGVRLKREVRAHLSLLGFSRDSSGGLLLPGSGKEVVRKIHEPQRNTVTMRQEALIVKGLPKLQKYFADGRDVDVTKISPYLERIYSDTWQSDLFKLASLSWSVPVSTRSCICFPTSSKPRGSG</sequence>